<sequence>MSWELTGDVEAFASTSDDFLRSRPVEHTVFLTLVDTLRRKGPHAYGSGAPIFGQWRAGDGSVDGVLLQTPPHPMLFSRLPAGAVTEALDVLAGRPLPGVNMLADDAAAFVAGWPAAATERMRVRLYRLGELTPPPPPAGRARIADGGDRELLLGWFAAFHHEIDGVHEDDFGEVVDDRVGHGDITLWEVDGTPVSMAARSRPEAGMVRIQMVYTPAVHRGHGYGGAATSSVSRAALDAGASDVVLFTDLSNPTSNGLYQRLGYRPVLDRVVMEFAS</sequence>
<dbReference type="PROSITE" id="PS51186">
    <property type="entry name" value="GNAT"/>
    <property type="match status" value="1"/>
</dbReference>
<dbReference type="Gene3D" id="3.40.630.30">
    <property type="match status" value="1"/>
</dbReference>
<proteinExistence type="predicted"/>
<feature type="domain" description="N-acetyltransferase" evidence="1">
    <location>
        <begin position="139"/>
        <end position="276"/>
    </location>
</feature>
<dbReference type="RefSeq" id="WP_378965161.1">
    <property type="nucleotide sequence ID" value="NZ_JBHTBJ010000003.1"/>
</dbReference>
<protein>
    <submittedName>
        <fullName evidence="2">GNAT family N-acetyltransferase</fullName>
    </submittedName>
</protein>
<comment type="caution">
    <text evidence="2">The sequence shown here is derived from an EMBL/GenBank/DDBJ whole genome shotgun (WGS) entry which is preliminary data.</text>
</comment>
<dbReference type="Pfam" id="PF00583">
    <property type="entry name" value="Acetyltransf_1"/>
    <property type="match status" value="1"/>
</dbReference>
<accession>A0ABW2HNF4</accession>
<dbReference type="InterPro" id="IPR016181">
    <property type="entry name" value="Acyl_CoA_acyltransferase"/>
</dbReference>
<evidence type="ECO:0000313" key="3">
    <source>
        <dbReference type="Proteomes" id="UP001596548"/>
    </source>
</evidence>
<evidence type="ECO:0000259" key="1">
    <source>
        <dbReference type="PROSITE" id="PS51186"/>
    </source>
</evidence>
<keyword evidence="3" id="KW-1185">Reference proteome</keyword>
<dbReference type="Proteomes" id="UP001596548">
    <property type="component" value="Unassembled WGS sequence"/>
</dbReference>
<organism evidence="2 3">
    <name type="scientific">Paractinoplanes rhizophilus</name>
    <dbReference type="NCBI Taxonomy" id="1416877"/>
    <lineage>
        <taxon>Bacteria</taxon>
        <taxon>Bacillati</taxon>
        <taxon>Actinomycetota</taxon>
        <taxon>Actinomycetes</taxon>
        <taxon>Micromonosporales</taxon>
        <taxon>Micromonosporaceae</taxon>
        <taxon>Paractinoplanes</taxon>
    </lineage>
</organism>
<dbReference type="EMBL" id="JBHTBJ010000003">
    <property type="protein sequence ID" value="MFC7273583.1"/>
    <property type="molecule type" value="Genomic_DNA"/>
</dbReference>
<gene>
    <name evidence="2" type="ORF">ACFQS1_06300</name>
</gene>
<dbReference type="InterPro" id="IPR000182">
    <property type="entry name" value="GNAT_dom"/>
</dbReference>
<reference evidence="3" key="1">
    <citation type="journal article" date="2019" name="Int. J. Syst. Evol. Microbiol.">
        <title>The Global Catalogue of Microorganisms (GCM) 10K type strain sequencing project: providing services to taxonomists for standard genome sequencing and annotation.</title>
        <authorList>
            <consortium name="The Broad Institute Genomics Platform"/>
            <consortium name="The Broad Institute Genome Sequencing Center for Infectious Disease"/>
            <person name="Wu L."/>
            <person name="Ma J."/>
        </authorList>
    </citation>
    <scope>NUCLEOTIDE SEQUENCE [LARGE SCALE GENOMIC DNA]</scope>
    <source>
        <strain evidence="3">XZYJT-10</strain>
    </source>
</reference>
<evidence type="ECO:0000313" key="2">
    <source>
        <dbReference type="EMBL" id="MFC7273583.1"/>
    </source>
</evidence>
<name>A0ABW2HNF4_9ACTN</name>
<dbReference type="SUPFAM" id="SSF55729">
    <property type="entry name" value="Acyl-CoA N-acyltransferases (Nat)"/>
    <property type="match status" value="1"/>
</dbReference>